<dbReference type="GO" id="GO:0005634">
    <property type="term" value="C:nucleus"/>
    <property type="evidence" value="ECO:0007669"/>
    <property type="project" value="UniProtKB-SubCell"/>
</dbReference>
<dbReference type="CDD" id="cd00120">
    <property type="entry name" value="MADS"/>
    <property type="match status" value="1"/>
</dbReference>
<dbReference type="GO" id="GO:0045893">
    <property type="term" value="P:positive regulation of DNA-templated transcription"/>
    <property type="evidence" value="ECO:0007669"/>
    <property type="project" value="UniProtKB-ARBA"/>
</dbReference>
<dbReference type="GO" id="GO:0046983">
    <property type="term" value="F:protein dimerization activity"/>
    <property type="evidence" value="ECO:0007669"/>
    <property type="project" value="InterPro"/>
</dbReference>
<evidence type="ECO:0000313" key="8">
    <source>
        <dbReference type="Proteomes" id="UP000197138"/>
    </source>
</evidence>
<organism evidence="7 8">
    <name type="scientific">Punica granatum</name>
    <name type="common">Pomegranate</name>
    <dbReference type="NCBI Taxonomy" id="22663"/>
    <lineage>
        <taxon>Eukaryota</taxon>
        <taxon>Viridiplantae</taxon>
        <taxon>Streptophyta</taxon>
        <taxon>Embryophyta</taxon>
        <taxon>Tracheophyta</taxon>
        <taxon>Spermatophyta</taxon>
        <taxon>Magnoliopsida</taxon>
        <taxon>eudicotyledons</taxon>
        <taxon>Gunneridae</taxon>
        <taxon>Pentapetalae</taxon>
        <taxon>rosids</taxon>
        <taxon>malvids</taxon>
        <taxon>Myrtales</taxon>
        <taxon>Lythraceae</taxon>
        <taxon>Punica</taxon>
    </lineage>
</organism>
<evidence type="ECO:0000256" key="1">
    <source>
        <dbReference type="ARBA" id="ARBA00004123"/>
    </source>
</evidence>
<dbReference type="SUPFAM" id="SSF55455">
    <property type="entry name" value="SRF-like"/>
    <property type="match status" value="1"/>
</dbReference>
<dbReference type="Gene3D" id="3.40.1810.10">
    <property type="entry name" value="Transcription factor, MADS-box"/>
    <property type="match status" value="1"/>
</dbReference>
<comment type="subcellular location">
    <subcellularLocation>
        <location evidence="1">Nucleus</location>
    </subcellularLocation>
</comment>
<gene>
    <name evidence="7" type="ORF">CDL15_Pgr023521</name>
</gene>
<reference evidence="8" key="1">
    <citation type="journal article" date="2017" name="Plant J.">
        <title>The pomegranate (Punica granatum L.) genome and the genomics of punicalagin biosynthesis.</title>
        <authorList>
            <person name="Qin G."/>
            <person name="Xu C."/>
            <person name="Ming R."/>
            <person name="Tang H."/>
            <person name="Guyot R."/>
            <person name="Kramer E.M."/>
            <person name="Hu Y."/>
            <person name="Yi X."/>
            <person name="Qi Y."/>
            <person name="Xu X."/>
            <person name="Gao Z."/>
            <person name="Pan H."/>
            <person name="Jian J."/>
            <person name="Tian Y."/>
            <person name="Yue Z."/>
            <person name="Xu Y."/>
        </authorList>
    </citation>
    <scope>NUCLEOTIDE SEQUENCE [LARGE SCALE GENOMIC DNA]</scope>
    <source>
        <strain evidence="8">cv. Dabenzi</strain>
    </source>
</reference>
<dbReference type="PANTHER" id="PTHR11945">
    <property type="entry name" value="MADS BOX PROTEIN"/>
    <property type="match status" value="1"/>
</dbReference>
<sequence length="266" mass="29006">MLVARGPPTGKRKRELKKIEDKFAREVTFSKRRGGLFRKASELSMLCGAEIAIIAYSPPRQPVREQLSEYGRQDREALSRLDAERKRQEAVRDGKAWRWWEEPLGEDLGAEELEDYIKSVETLMEKVDQRLEVMRGAATAPTPSEGSCGSTVVDPCSDMLEMGRATAAPPATSPTPSEASWGSTVVDPCSGMLEMGRATAGPPAVEISSGDGGNVVVDPSLLDMIEGEGQGEEELFVGGEYDFESLSSLLELDYDIGSMPLWDVGD</sequence>
<evidence type="ECO:0000313" key="7">
    <source>
        <dbReference type="EMBL" id="OWM68556.1"/>
    </source>
</evidence>
<dbReference type="PANTHER" id="PTHR11945:SF534">
    <property type="entry name" value="MYOCYTE-SPECIFIC ENHANCER FACTOR 2"/>
    <property type="match status" value="1"/>
</dbReference>
<keyword evidence="3" id="KW-0238">DNA-binding</keyword>
<protein>
    <recommendedName>
        <fullName evidence="6">MADS-box domain-containing protein</fullName>
    </recommendedName>
</protein>
<dbReference type="InterPro" id="IPR036879">
    <property type="entry name" value="TF_MADSbox_sf"/>
</dbReference>
<evidence type="ECO:0000256" key="5">
    <source>
        <dbReference type="ARBA" id="ARBA00023242"/>
    </source>
</evidence>
<keyword evidence="4" id="KW-0804">Transcription</keyword>
<dbReference type="PROSITE" id="PS50066">
    <property type="entry name" value="MADS_BOX_2"/>
    <property type="match status" value="1"/>
</dbReference>
<proteinExistence type="predicted"/>
<dbReference type="InterPro" id="IPR002100">
    <property type="entry name" value="TF_MADSbox"/>
</dbReference>
<keyword evidence="5" id="KW-0539">Nucleus</keyword>
<keyword evidence="2" id="KW-0805">Transcription regulation</keyword>
<evidence type="ECO:0000256" key="2">
    <source>
        <dbReference type="ARBA" id="ARBA00023015"/>
    </source>
</evidence>
<dbReference type="PRINTS" id="PR00404">
    <property type="entry name" value="MADSDOMAIN"/>
</dbReference>
<feature type="domain" description="MADS-box" evidence="6">
    <location>
        <begin position="9"/>
        <end position="57"/>
    </location>
</feature>
<evidence type="ECO:0000256" key="3">
    <source>
        <dbReference type="ARBA" id="ARBA00023125"/>
    </source>
</evidence>
<dbReference type="GO" id="GO:0000978">
    <property type="term" value="F:RNA polymerase II cis-regulatory region sequence-specific DNA binding"/>
    <property type="evidence" value="ECO:0007669"/>
    <property type="project" value="TreeGrafter"/>
</dbReference>
<accession>A0A218W7E6</accession>
<dbReference type="SMART" id="SM00432">
    <property type="entry name" value="MADS"/>
    <property type="match status" value="1"/>
</dbReference>
<dbReference type="GO" id="GO:0000981">
    <property type="term" value="F:DNA-binding transcription factor activity, RNA polymerase II-specific"/>
    <property type="evidence" value="ECO:0007669"/>
    <property type="project" value="TreeGrafter"/>
</dbReference>
<evidence type="ECO:0000256" key="4">
    <source>
        <dbReference type="ARBA" id="ARBA00023163"/>
    </source>
</evidence>
<dbReference type="Proteomes" id="UP000197138">
    <property type="component" value="Unassembled WGS sequence"/>
</dbReference>
<comment type="caution">
    <text evidence="7">The sequence shown here is derived from an EMBL/GenBank/DDBJ whole genome shotgun (WGS) entry which is preliminary data.</text>
</comment>
<name>A0A218W7E6_PUNGR</name>
<dbReference type="AlphaFoldDB" id="A0A218W7E6"/>
<dbReference type="Pfam" id="PF00319">
    <property type="entry name" value="SRF-TF"/>
    <property type="match status" value="1"/>
</dbReference>
<evidence type="ECO:0000259" key="6">
    <source>
        <dbReference type="PROSITE" id="PS50066"/>
    </source>
</evidence>
<dbReference type="EMBL" id="MTKT01004950">
    <property type="protein sequence ID" value="OWM68556.1"/>
    <property type="molecule type" value="Genomic_DNA"/>
</dbReference>